<keyword evidence="2" id="KW-1185">Reference proteome</keyword>
<protein>
    <submittedName>
        <fullName evidence="1">Uncharacterized protein</fullName>
    </submittedName>
</protein>
<name>A0ABQ8JCX7_DERPT</name>
<accession>A0ABQ8JCX7</accession>
<evidence type="ECO:0000313" key="2">
    <source>
        <dbReference type="Proteomes" id="UP000887458"/>
    </source>
</evidence>
<comment type="caution">
    <text evidence="1">The sequence shown here is derived from an EMBL/GenBank/DDBJ whole genome shotgun (WGS) entry which is preliminary data.</text>
</comment>
<evidence type="ECO:0000313" key="1">
    <source>
        <dbReference type="EMBL" id="KAH9420459.1"/>
    </source>
</evidence>
<proteinExistence type="predicted"/>
<organism evidence="1 2">
    <name type="scientific">Dermatophagoides pteronyssinus</name>
    <name type="common">European house dust mite</name>
    <dbReference type="NCBI Taxonomy" id="6956"/>
    <lineage>
        <taxon>Eukaryota</taxon>
        <taxon>Metazoa</taxon>
        <taxon>Ecdysozoa</taxon>
        <taxon>Arthropoda</taxon>
        <taxon>Chelicerata</taxon>
        <taxon>Arachnida</taxon>
        <taxon>Acari</taxon>
        <taxon>Acariformes</taxon>
        <taxon>Sarcoptiformes</taxon>
        <taxon>Astigmata</taxon>
        <taxon>Psoroptidia</taxon>
        <taxon>Analgoidea</taxon>
        <taxon>Pyroglyphidae</taxon>
        <taxon>Dermatophagoidinae</taxon>
        <taxon>Dermatophagoides</taxon>
    </lineage>
</organism>
<reference evidence="1 2" key="1">
    <citation type="journal article" date="2018" name="J. Allergy Clin. Immunol.">
        <title>High-quality assembly of Dermatophagoides pteronyssinus genome and transcriptome reveals a wide range of novel allergens.</title>
        <authorList>
            <person name="Liu X.Y."/>
            <person name="Yang K.Y."/>
            <person name="Wang M.Q."/>
            <person name="Kwok J.S."/>
            <person name="Zeng X."/>
            <person name="Yang Z."/>
            <person name="Xiao X.J."/>
            <person name="Lau C.P."/>
            <person name="Li Y."/>
            <person name="Huang Z.M."/>
            <person name="Ba J.G."/>
            <person name="Yim A.K."/>
            <person name="Ouyang C.Y."/>
            <person name="Ngai S.M."/>
            <person name="Chan T.F."/>
            <person name="Leung E.L."/>
            <person name="Liu L."/>
            <person name="Liu Z.G."/>
            <person name="Tsui S.K."/>
        </authorList>
    </citation>
    <scope>NUCLEOTIDE SEQUENCE [LARGE SCALE GENOMIC DNA]</scope>
    <source>
        <strain evidence="1">Derp</strain>
    </source>
</reference>
<reference evidence="1 2" key="2">
    <citation type="journal article" date="2022" name="Mol. Biol. Evol.">
        <title>Comparative Genomics Reveals Insights into the Divergent Evolution of Astigmatic Mites and Household Pest Adaptations.</title>
        <authorList>
            <person name="Xiong Q."/>
            <person name="Wan A.T."/>
            <person name="Liu X."/>
            <person name="Fung C.S."/>
            <person name="Xiao X."/>
            <person name="Malainual N."/>
            <person name="Hou J."/>
            <person name="Wang L."/>
            <person name="Wang M."/>
            <person name="Yang K.Y."/>
            <person name="Cui Y."/>
            <person name="Leung E.L."/>
            <person name="Nong W."/>
            <person name="Shin S.K."/>
            <person name="Au S.W."/>
            <person name="Jeong K.Y."/>
            <person name="Chew F.T."/>
            <person name="Hui J.H."/>
            <person name="Leung T.F."/>
            <person name="Tungtrongchitr A."/>
            <person name="Zhong N."/>
            <person name="Liu Z."/>
            <person name="Tsui S.K."/>
        </authorList>
    </citation>
    <scope>NUCLEOTIDE SEQUENCE [LARGE SCALE GENOMIC DNA]</scope>
    <source>
        <strain evidence="1">Derp</strain>
    </source>
</reference>
<dbReference type="EMBL" id="NJHN03000048">
    <property type="protein sequence ID" value="KAH9420459.1"/>
    <property type="molecule type" value="Genomic_DNA"/>
</dbReference>
<dbReference type="Proteomes" id="UP000887458">
    <property type="component" value="Unassembled WGS sequence"/>
</dbReference>
<sequence>MTDSRKYNLKSKLQKESRICWFKVDLLLLQNGTNFDPDILKTTEIPNDWNFLNLLEQVENQIENWSRNLNSFKLCRSNNRGSHLLWIEYFKFIQ</sequence>
<gene>
    <name evidence="1" type="ORF">DERP_015045</name>
</gene>